<comment type="caution">
    <text evidence="5">The sequence shown here is derived from an EMBL/GenBank/DDBJ whole genome shotgun (WGS) entry which is preliminary data.</text>
</comment>
<dbReference type="Proteomes" id="UP001169862">
    <property type="component" value="Unassembled WGS sequence"/>
</dbReference>
<evidence type="ECO:0000259" key="4">
    <source>
        <dbReference type="Pfam" id="PF14870"/>
    </source>
</evidence>
<keyword evidence="2" id="KW-0604">Photosystem II</keyword>
<dbReference type="GO" id="GO:0009523">
    <property type="term" value="C:photosystem II"/>
    <property type="evidence" value="ECO:0007669"/>
    <property type="project" value="UniProtKB-KW"/>
</dbReference>
<organism evidence="5 6">
    <name type="scientific">Neptunomonas phycophila</name>
    <dbReference type="NCBI Taxonomy" id="1572645"/>
    <lineage>
        <taxon>Bacteria</taxon>
        <taxon>Pseudomonadati</taxon>
        <taxon>Pseudomonadota</taxon>
        <taxon>Gammaproteobacteria</taxon>
        <taxon>Oceanospirillales</taxon>
        <taxon>Oceanospirillaceae</taxon>
        <taxon>Neptunomonas</taxon>
    </lineage>
</organism>
<gene>
    <name evidence="5" type="ORF">Q4490_11295</name>
</gene>
<evidence type="ECO:0000256" key="1">
    <source>
        <dbReference type="ARBA" id="ARBA00022531"/>
    </source>
</evidence>
<dbReference type="InterPro" id="IPR036278">
    <property type="entry name" value="Sialidase_sf"/>
</dbReference>
<dbReference type="AlphaFoldDB" id="A0AAW7XJB6"/>
<evidence type="ECO:0000313" key="5">
    <source>
        <dbReference type="EMBL" id="MDO6454145.1"/>
    </source>
</evidence>
<dbReference type="GO" id="GO:0015979">
    <property type="term" value="P:photosynthesis"/>
    <property type="evidence" value="ECO:0007669"/>
    <property type="project" value="UniProtKB-KW"/>
</dbReference>
<evidence type="ECO:0000313" key="6">
    <source>
        <dbReference type="Proteomes" id="UP001169862"/>
    </source>
</evidence>
<feature type="chain" id="PRO_5043431892" evidence="3">
    <location>
        <begin position="28"/>
        <end position="380"/>
    </location>
</feature>
<keyword evidence="1" id="KW-0602">Photosynthesis</keyword>
<proteinExistence type="predicted"/>
<evidence type="ECO:0000256" key="2">
    <source>
        <dbReference type="ARBA" id="ARBA00023276"/>
    </source>
</evidence>
<feature type="domain" description="Photosynthesis system II assembly factor Ycf48/Hcf136-like" evidence="4">
    <location>
        <begin position="69"/>
        <end position="115"/>
    </location>
</feature>
<feature type="signal peptide" evidence="3">
    <location>
        <begin position="1"/>
        <end position="27"/>
    </location>
</feature>
<dbReference type="PANTHER" id="PTHR47199">
    <property type="entry name" value="PHOTOSYSTEM II STABILITY/ASSEMBLY FACTOR HCF136, CHLOROPLASTIC"/>
    <property type="match status" value="1"/>
</dbReference>
<dbReference type="RefSeq" id="WP_303550637.1">
    <property type="nucleotide sequence ID" value="NZ_JAUOPG010000007.1"/>
</dbReference>
<dbReference type="InterPro" id="IPR015943">
    <property type="entry name" value="WD40/YVTN_repeat-like_dom_sf"/>
</dbReference>
<dbReference type="Gene3D" id="2.130.10.10">
    <property type="entry name" value="YVTN repeat-like/Quinoprotein amine dehydrogenase"/>
    <property type="match status" value="1"/>
</dbReference>
<dbReference type="PANTHER" id="PTHR47199:SF2">
    <property type="entry name" value="PHOTOSYSTEM II STABILITY_ASSEMBLY FACTOR HCF136, CHLOROPLASTIC"/>
    <property type="match status" value="1"/>
</dbReference>
<name>A0AAW7XJB6_9GAMM</name>
<evidence type="ECO:0000256" key="3">
    <source>
        <dbReference type="SAM" id="SignalP"/>
    </source>
</evidence>
<protein>
    <submittedName>
        <fullName evidence="5">YCF48-related protein</fullName>
    </submittedName>
</protein>
<dbReference type="EMBL" id="JAUOPG010000007">
    <property type="protein sequence ID" value="MDO6454145.1"/>
    <property type="molecule type" value="Genomic_DNA"/>
</dbReference>
<dbReference type="InterPro" id="IPR028203">
    <property type="entry name" value="PSII_CF48-like_dom"/>
</dbReference>
<dbReference type="SUPFAM" id="SSF50939">
    <property type="entry name" value="Sialidases"/>
    <property type="match status" value="1"/>
</dbReference>
<reference evidence="5" key="1">
    <citation type="submission" date="2023-07" db="EMBL/GenBank/DDBJ databases">
        <title>Genome content predicts the carbon catabolic preferences of heterotrophic bacteria.</title>
        <authorList>
            <person name="Gralka M."/>
        </authorList>
    </citation>
    <scope>NUCLEOTIDE SEQUENCE</scope>
    <source>
        <strain evidence="5">I2M16</strain>
    </source>
</reference>
<feature type="domain" description="Photosynthesis system II assembly factor Ycf48/Hcf136-like" evidence="4">
    <location>
        <begin position="171"/>
        <end position="248"/>
    </location>
</feature>
<keyword evidence="3" id="KW-0732">Signal</keyword>
<accession>A0AAW7XJB6</accession>
<sequence length="380" mass="40823">MPAVSSPVGVCIRCLMLVVFFSSSANADRLDAPALKTPRATSGLLLDIAKAGDRLVAVGDQGVILLSDTQGRQWQQADVPTSVMLTAVTFVTDSIGWAVGHDGVLLRTSDAGLNWRVVMTGNELNALQVEQFQRLIDAGGDSAMPELAVDELSYYLDDAIVAQEDGPSLPLLNVFFSDSDHGFVMGAYGLLIATQDGGDSWKVLSHRVPNPDRFHLNAMTGDAHYLYLAGEAGILYRSGDQGEHWEALDSPYEGSFFDINVYRGEVLLAGLRGHLFTSPDQGITWEQVAIDTPSTLSAVASRDNQSLLIAGQGGSVLLGEQSHRLQLLNQSDRRAWSAAVPVKNGWVLVGEKGVKLIDRLGEAISLHASEQKGIAMRAQP</sequence>
<dbReference type="Pfam" id="PF14870">
    <property type="entry name" value="PSII_BNR"/>
    <property type="match status" value="2"/>
</dbReference>